<organism evidence="1 2">
    <name type="scientific">Brassica napus</name>
    <name type="common">Rape</name>
    <dbReference type="NCBI Taxonomy" id="3708"/>
    <lineage>
        <taxon>Eukaryota</taxon>
        <taxon>Viridiplantae</taxon>
        <taxon>Streptophyta</taxon>
        <taxon>Embryophyta</taxon>
        <taxon>Tracheophyta</taxon>
        <taxon>Spermatophyta</taxon>
        <taxon>Magnoliopsida</taxon>
        <taxon>eudicotyledons</taxon>
        <taxon>Gunneridae</taxon>
        <taxon>Pentapetalae</taxon>
        <taxon>rosids</taxon>
        <taxon>malvids</taxon>
        <taxon>Brassicales</taxon>
        <taxon>Brassicaceae</taxon>
        <taxon>Brassiceae</taxon>
        <taxon>Brassica</taxon>
    </lineage>
</organism>
<proteinExistence type="predicted"/>
<dbReference type="PaxDb" id="3708-A0A078GCS3"/>
<evidence type="ECO:0000313" key="1">
    <source>
        <dbReference type="EMBL" id="CDY24280.1"/>
    </source>
</evidence>
<dbReference type="Proteomes" id="UP000028999">
    <property type="component" value="Unassembled WGS sequence"/>
</dbReference>
<dbReference type="EMBL" id="LK032156">
    <property type="protein sequence ID" value="CDY24280.1"/>
    <property type="molecule type" value="Genomic_DNA"/>
</dbReference>
<dbReference type="AlphaFoldDB" id="A0A078GCS3"/>
<dbReference type="Gramene" id="CDY24280">
    <property type="protein sequence ID" value="CDY24280"/>
    <property type="gene ID" value="GSBRNA2T00026446001"/>
</dbReference>
<gene>
    <name evidence="1" type="primary">BnaC03g42530D</name>
    <name evidence="1" type="ORF">GSBRNA2T00026446001</name>
</gene>
<protein>
    <submittedName>
        <fullName evidence="1">BnaC03g42530D protein</fullName>
    </submittedName>
</protein>
<keyword evidence="2" id="KW-1185">Reference proteome</keyword>
<reference evidence="1 2" key="1">
    <citation type="journal article" date="2014" name="Science">
        <title>Plant genetics. Early allopolyploid evolution in the post-Neolithic Brassica napus oilseed genome.</title>
        <authorList>
            <person name="Chalhoub B."/>
            <person name="Denoeud F."/>
            <person name="Liu S."/>
            <person name="Parkin I.A."/>
            <person name="Tang H."/>
            <person name="Wang X."/>
            <person name="Chiquet J."/>
            <person name="Belcram H."/>
            <person name="Tong C."/>
            <person name="Samans B."/>
            <person name="Correa M."/>
            <person name="Da Silva C."/>
            <person name="Just J."/>
            <person name="Falentin C."/>
            <person name="Koh C.S."/>
            <person name="Le Clainche I."/>
            <person name="Bernard M."/>
            <person name="Bento P."/>
            <person name="Noel B."/>
            <person name="Labadie K."/>
            <person name="Alberti A."/>
            <person name="Charles M."/>
            <person name="Arnaud D."/>
            <person name="Guo H."/>
            <person name="Daviaud C."/>
            <person name="Alamery S."/>
            <person name="Jabbari K."/>
            <person name="Zhao M."/>
            <person name="Edger P.P."/>
            <person name="Chelaifa H."/>
            <person name="Tack D."/>
            <person name="Lassalle G."/>
            <person name="Mestiri I."/>
            <person name="Schnel N."/>
            <person name="Le Paslier M.C."/>
            <person name="Fan G."/>
            <person name="Renault V."/>
            <person name="Bayer P.E."/>
            <person name="Golicz A.A."/>
            <person name="Manoli S."/>
            <person name="Lee T.H."/>
            <person name="Thi V.H."/>
            <person name="Chalabi S."/>
            <person name="Hu Q."/>
            <person name="Fan C."/>
            <person name="Tollenaere R."/>
            <person name="Lu Y."/>
            <person name="Battail C."/>
            <person name="Shen J."/>
            <person name="Sidebottom C.H."/>
            <person name="Wang X."/>
            <person name="Canaguier A."/>
            <person name="Chauveau A."/>
            <person name="Berard A."/>
            <person name="Deniot G."/>
            <person name="Guan M."/>
            <person name="Liu Z."/>
            <person name="Sun F."/>
            <person name="Lim Y.P."/>
            <person name="Lyons E."/>
            <person name="Town C.D."/>
            <person name="Bancroft I."/>
            <person name="Wang X."/>
            <person name="Meng J."/>
            <person name="Ma J."/>
            <person name="Pires J.C."/>
            <person name="King G.J."/>
            <person name="Brunel D."/>
            <person name="Delourme R."/>
            <person name="Renard M."/>
            <person name="Aury J.M."/>
            <person name="Adams K.L."/>
            <person name="Batley J."/>
            <person name="Snowdon R.J."/>
            <person name="Tost J."/>
            <person name="Edwards D."/>
            <person name="Zhou Y."/>
            <person name="Hua W."/>
            <person name="Sharpe A.G."/>
            <person name="Paterson A.H."/>
            <person name="Guan C."/>
            <person name="Wincker P."/>
        </authorList>
    </citation>
    <scope>NUCLEOTIDE SEQUENCE [LARGE SCALE GENOMIC DNA]</scope>
    <source>
        <strain evidence="2">cv. Darmor-bzh</strain>
    </source>
</reference>
<name>A0A078GCS3_BRANA</name>
<evidence type="ECO:0000313" key="2">
    <source>
        <dbReference type="Proteomes" id="UP000028999"/>
    </source>
</evidence>
<accession>A0A078GCS3</accession>
<sequence length="120" mass="14194">MDQFGGFHLQEQKNKFSYRHTSLPSLSLRLRTTMNGSWKMIGLPRSKSKRHQTLLTLLAWKSTIYWTWNERNARLHFNVYRSVDTIFAVIDRQLRNKIMSFRESNPVLSSAMLQAWFSVG</sequence>